<reference evidence="1" key="1">
    <citation type="journal article" date="2020" name="Mol. Plant Microbe Interact.">
        <title>Genome Sequence of the Biocontrol Agent Coniothyrium minitans strain Conio (IMI 134523).</title>
        <authorList>
            <person name="Patel D."/>
            <person name="Shittu T.A."/>
            <person name="Baroncelli R."/>
            <person name="Muthumeenakshi S."/>
            <person name="Osborne T.H."/>
            <person name="Janganan T.K."/>
            <person name="Sreenivasaprasad S."/>
        </authorList>
    </citation>
    <scope>NUCLEOTIDE SEQUENCE</scope>
    <source>
        <strain evidence="1">Conio</strain>
    </source>
</reference>
<dbReference type="AlphaFoldDB" id="A0A9P6KTJ4"/>
<evidence type="ECO:0000313" key="2">
    <source>
        <dbReference type="Proteomes" id="UP000756921"/>
    </source>
</evidence>
<keyword evidence="2" id="KW-1185">Reference proteome</keyword>
<accession>A0A9P6KTJ4</accession>
<sequence>MRDTNRGVVALPGANPRAAILVPCTHETSIAPRKDAQSLQAQHCDYAQGTARRLHFADLGGRSALWSERFYSPSCGCGGCRQRRMRQLRHAGLGRTTGRKCRSNWCC</sequence>
<gene>
    <name evidence="1" type="ORF">PMIN01_03665</name>
</gene>
<organism evidence="1 2">
    <name type="scientific">Paraphaeosphaeria minitans</name>
    <dbReference type="NCBI Taxonomy" id="565426"/>
    <lineage>
        <taxon>Eukaryota</taxon>
        <taxon>Fungi</taxon>
        <taxon>Dikarya</taxon>
        <taxon>Ascomycota</taxon>
        <taxon>Pezizomycotina</taxon>
        <taxon>Dothideomycetes</taxon>
        <taxon>Pleosporomycetidae</taxon>
        <taxon>Pleosporales</taxon>
        <taxon>Massarineae</taxon>
        <taxon>Didymosphaeriaceae</taxon>
        <taxon>Paraphaeosphaeria</taxon>
    </lineage>
</organism>
<name>A0A9P6KTJ4_9PLEO</name>
<dbReference type="Proteomes" id="UP000756921">
    <property type="component" value="Unassembled WGS sequence"/>
</dbReference>
<evidence type="ECO:0000313" key="1">
    <source>
        <dbReference type="EMBL" id="KAF9738382.1"/>
    </source>
</evidence>
<protein>
    <submittedName>
        <fullName evidence="1">Uncharacterized protein</fullName>
    </submittedName>
</protein>
<dbReference type="EMBL" id="WJXW01000003">
    <property type="protein sequence ID" value="KAF9738382.1"/>
    <property type="molecule type" value="Genomic_DNA"/>
</dbReference>
<comment type="caution">
    <text evidence="1">The sequence shown here is derived from an EMBL/GenBank/DDBJ whole genome shotgun (WGS) entry which is preliminary data.</text>
</comment>
<proteinExistence type="predicted"/>